<keyword evidence="2" id="KW-1185">Reference proteome</keyword>
<proteinExistence type="predicted"/>
<comment type="caution">
    <text evidence="1">The sequence shown here is derived from an EMBL/GenBank/DDBJ whole genome shotgun (WGS) entry which is preliminary data.</text>
</comment>
<dbReference type="EMBL" id="JARXVC010000025">
    <property type="protein sequence ID" value="MDH6284650.1"/>
    <property type="molecule type" value="Genomic_DNA"/>
</dbReference>
<accession>A0ABT6MKA4</accession>
<sequence length="36" mass="3843">MTDPDRSDPEKETDPVAATIALLTAIAQTPPTLLHI</sequence>
<protein>
    <submittedName>
        <fullName evidence="1">Uncharacterized protein</fullName>
    </submittedName>
</protein>
<dbReference type="Proteomes" id="UP001160334">
    <property type="component" value="Unassembled WGS sequence"/>
</dbReference>
<name>A0ABT6MKA4_9NOCA</name>
<reference evidence="1 2" key="1">
    <citation type="submission" date="2023-04" db="EMBL/GenBank/DDBJ databases">
        <title>Forest soil microbial communities from Buena Vista Peninsula, Colon Province, Panama.</title>
        <authorList>
            <person name="Bouskill N."/>
        </authorList>
    </citation>
    <scope>NUCLEOTIDE SEQUENCE [LARGE SCALE GENOMIC DNA]</scope>
    <source>
        <strain evidence="1 2">CFH S0262</strain>
    </source>
</reference>
<organism evidence="1 2">
    <name type="scientific">Prescottella agglutinans</name>
    <dbReference type="NCBI Taxonomy" id="1644129"/>
    <lineage>
        <taxon>Bacteria</taxon>
        <taxon>Bacillati</taxon>
        <taxon>Actinomycetota</taxon>
        <taxon>Actinomycetes</taxon>
        <taxon>Mycobacteriales</taxon>
        <taxon>Nocardiaceae</taxon>
        <taxon>Prescottella</taxon>
    </lineage>
</organism>
<evidence type="ECO:0000313" key="2">
    <source>
        <dbReference type="Proteomes" id="UP001160334"/>
    </source>
</evidence>
<gene>
    <name evidence="1" type="ORF">M2280_005911</name>
</gene>
<evidence type="ECO:0000313" key="1">
    <source>
        <dbReference type="EMBL" id="MDH6284650.1"/>
    </source>
</evidence>